<evidence type="ECO:0000256" key="7">
    <source>
        <dbReference type="ARBA" id="ARBA00040787"/>
    </source>
</evidence>
<reference evidence="9" key="3">
    <citation type="submission" date="2025-09" db="UniProtKB">
        <authorList>
            <consortium name="Ensembl"/>
        </authorList>
    </citation>
    <scope>IDENTIFICATION</scope>
</reference>
<evidence type="ECO:0000256" key="2">
    <source>
        <dbReference type="ARBA" id="ARBA00004613"/>
    </source>
</evidence>
<sequence length="594" mass="65954">MRAGGQRWLGRSPPSPVPRHTPPEHLAPAGGEQMEALEPDSALPGLGVPGARLPPAPRSPRTVGAGCRRGEGRGRGGGFLLTPFPSAALYNRAAAALPAWQPQPGAGTALPQHPPAPPALPAPPRAMGPALLGLGLLLLALPALSLPVTSDMSKGDTKVMKCIVEVISDTLSKPNPLPISEECLETLRGDERIISILRHQNLLKELQEIAAQGANERTQQQKKNNGFEDELSEVLESQNDENKQRDAAWQHAEEEQPTESLAELPAQKTQQKEDLRKEGKNSLEEREPRPRDADPGEKEDQEDAESNEIRDTGDAQGEAALENHIGKDLSEDELQPREDEEEQPGGPRDSQEMEEEGEQPSRQGQEQSKEAVGKRMEQEDDREDAPAEEDPTEAERSLDLAAEDVGAEEMQGEDSNDDALGFGKDEQSSEEEEEEQPRALRRGRHRLEDEGMQADEDTFQTRDAKSEEMEDESSREWENSKRWNKMDELAKQLTSKKRMEENDSGEDPDRSMKMAFRSHKYDFSSPEEGVRRSRKHHSKEDSSEGFPLAPMPEEKKDEEGSANRRTEDQELESLAAIEAELERVAHKLHELRRG</sequence>
<proteinExistence type="inferred from homology"/>
<name>A0A8B9SR56_ANAPL</name>
<evidence type="ECO:0000256" key="5">
    <source>
        <dbReference type="ARBA" id="ARBA00023157"/>
    </source>
</evidence>
<dbReference type="GO" id="GO:0033604">
    <property type="term" value="P:negative regulation of catecholamine secretion"/>
    <property type="evidence" value="ECO:0007669"/>
    <property type="project" value="TreeGrafter"/>
</dbReference>
<dbReference type="PANTHER" id="PTHR10583">
    <property type="entry name" value="CHROMOGRANIN"/>
    <property type="match status" value="1"/>
</dbReference>
<feature type="compositionally biased region" description="Low complexity" evidence="8">
    <location>
        <begin position="102"/>
        <end position="111"/>
    </location>
</feature>
<accession>A0A8B9SR56</accession>
<evidence type="ECO:0000256" key="3">
    <source>
        <dbReference type="ARBA" id="ARBA00005723"/>
    </source>
</evidence>
<dbReference type="GO" id="GO:0086030">
    <property type="term" value="P:adenylate cyclase-activating adrenergic receptor signaling pathway involved in cardiac muscle relaxation"/>
    <property type="evidence" value="ECO:0007669"/>
    <property type="project" value="TreeGrafter"/>
</dbReference>
<feature type="compositionally biased region" description="Pro residues" evidence="8">
    <location>
        <begin position="112"/>
        <end position="124"/>
    </location>
</feature>
<dbReference type="GO" id="GO:0042583">
    <property type="term" value="C:chromaffin granule"/>
    <property type="evidence" value="ECO:0007669"/>
    <property type="project" value="TreeGrafter"/>
</dbReference>
<reference evidence="9" key="1">
    <citation type="submission" date="2019-08" db="EMBL/GenBank/DDBJ databases">
        <title>Three high-quality genomes provides insights into domestication of ducks.</title>
        <authorList>
            <person name="Hou Z.C."/>
            <person name="Zhu F."/>
            <person name="Yin Z.T."/>
            <person name="Zhang F."/>
        </authorList>
    </citation>
    <scope>NUCLEOTIDE SEQUENCE [LARGE SCALE GENOMIC DNA]</scope>
</reference>
<evidence type="ECO:0000256" key="4">
    <source>
        <dbReference type="ARBA" id="ARBA00022525"/>
    </source>
</evidence>
<keyword evidence="6" id="KW-0968">Cytoplasmic vesicle</keyword>
<dbReference type="PANTHER" id="PTHR10583:SF1">
    <property type="entry name" value="CHROMOGRANIN-A"/>
    <property type="match status" value="1"/>
</dbReference>
<feature type="compositionally biased region" description="Basic and acidic residues" evidence="8">
    <location>
        <begin position="552"/>
        <end position="568"/>
    </location>
</feature>
<feature type="region of interest" description="Disordered" evidence="8">
    <location>
        <begin position="1"/>
        <end position="77"/>
    </location>
</feature>
<keyword evidence="4" id="KW-0964">Secreted</keyword>
<dbReference type="Pfam" id="PF01271">
    <property type="entry name" value="Granin"/>
    <property type="match status" value="2"/>
</dbReference>
<dbReference type="InterPro" id="IPR001990">
    <property type="entry name" value="Granin"/>
</dbReference>
<dbReference type="PROSITE" id="PS00422">
    <property type="entry name" value="GRANINS_1"/>
    <property type="match status" value="1"/>
</dbReference>
<dbReference type="GO" id="GO:0046676">
    <property type="term" value="P:negative regulation of insulin secretion"/>
    <property type="evidence" value="ECO:0007669"/>
    <property type="project" value="TreeGrafter"/>
</dbReference>
<feature type="compositionally biased region" description="Basic and acidic residues" evidence="8">
    <location>
        <begin position="270"/>
        <end position="298"/>
    </location>
</feature>
<organism evidence="9 10">
    <name type="scientific">Anas platyrhynchos</name>
    <name type="common">Mallard</name>
    <name type="synonym">Anas boschas</name>
    <dbReference type="NCBI Taxonomy" id="8839"/>
    <lineage>
        <taxon>Eukaryota</taxon>
        <taxon>Metazoa</taxon>
        <taxon>Chordata</taxon>
        <taxon>Craniata</taxon>
        <taxon>Vertebrata</taxon>
        <taxon>Euteleostomi</taxon>
        <taxon>Archelosauria</taxon>
        <taxon>Archosauria</taxon>
        <taxon>Dinosauria</taxon>
        <taxon>Saurischia</taxon>
        <taxon>Theropoda</taxon>
        <taxon>Coelurosauria</taxon>
        <taxon>Aves</taxon>
        <taxon>Neognathae</taxon>
        <taxon>Galloanserae</taxon>
        <taxon>Anseriformes</taxon>
        <taxon>Anatidae</taxon>
        <taxon>Anatinae</taxon>
        <taxon>Anas</taxon>
    </lineage>
</organism>
<dbReference type="InterPro" id="IPR018054">
    <property type="entry name" value="Chromogranin_CS"/>
</dbReference>
<feature type="compositionally biased region" description="Acidic residues" evidence="8">
    <location>
        <begin position="401"/>
        <end position="417"/>
    </location>
</feature>
<feature type="region of interest" description="Disordered" evidence="8">
    <location>
        <begin position="102"/>
        <end position="124"/>
    </location>
</feature>
<comment type="similarity">
    <text evidence="3">Belongs to the chromogranin/secretogranin protein family.</text>
</comment>
<feature type="compositionally biased region" description="Basic and acidic residues" evidence="8">
    <location>
        <begin position="497"/>
        <end position="512"/>
    </location>
</feature>
<dbReference type="GO" id="GO:0005615">
    <property type="term" value="C:extracellular space"/>
    <property type="evidence" value="ECO:0007669"/>
    <property type="project" value="TreeGrafter"/>
</dbReference>
<dbReference type="Proteomes" id="UP000694400">
    <property type="component" value="Chromosome 5"/>
</dbReference>
<keyword evidence="5" id="KW-1015">Disulfide bond</keyword>
<feature type="compositionally biased region" description="Basic and acidic residues" evidence="8">
    <location>
        <begin position="240"/>
        <end position="254"/>
    </location>
</feature>
<reference evidence="9" key="2">
    <citation type="submission" date="2025-08" db="UniProtKB">
        <authorList>
            <consortium name="Ensembl"/>
        </authorList>
    </citation>
    <scope>IDENTIFICATION</scope>
</reference>
<evidence type="ECO:0000313" key="10">
    <source>
        <dbReference type="Proteomes" id="UP000694400"/>
    </source>
</evidence>
<feature type="compositionally biased region" description="Acidic residues" evidence="8">
    <location>
        <begin position="378"/>
        <end position="392"/>
    </location>
</feature>
<dbReference type="PRINTS" id="PR00659">
    <property type="entry name" value="CHROMOGRANIN"/>
</dbReference>
<dbReference type="InterPro" id="IPR001819">
    <property type="entry name" value="Chromogranin_AB"/>
</dbReference>
<dbReference type="GO" id="GO:0042742">
    <property type="term" value="P:defense response to bacterium"/>
    <property type="evidence" value="ECO:0007669"/>
    <property type="project" value="TreeGrafter"/>
</dbReference>
<dbReference type="GO" id="GO:0030133">
    <property type="term" value="C:transport vesicle"/>
    <property type="evidence" value="ECO:0007669"/>
    <property type="project" value="UniProtKB-SubCell"/>
</dbReference>
<feature type="compositionally biased region" description="Basic and acidic residues" evidence="8">
    <location>
        <begin position="459"/>
        <end position="490"/>
    </location>
</feature>
<evidence type="ECO:0000256" key="1">
    <source>
        <dbReference type="ARBA" id="ARBA00004398"/>
    </source>
</evidence>
<evidence type="ECO:0000313" key="9">
    <source>
        <dbReference type="Ensembl" id="ENSAPLP00020009880.1"/>
    </source>
</evidence>
<comment type="subcellular location">
    <subcellularLocation>
        <location evidence="1">Cytoplasmic vesicle</location>
        <location evidence="1">Secretory vesicle</location>
    </subcellularLocation>
    <subcellularLocation>
        <location evidence="2">Secreted</location>
    </subcellularLocation>
</comment>
<protein>
    <recommendedName>
        <fullName evidence="7">Chromogranin-A</fullName>
    </recommendedName>
</protein>
<evidence type="ECO:0000256" key="6">
    <source>
        <dbReference type="ARBA" id="ARBA00023329"/>
    </source>
</evidence>
<dbReference type="AlphaFoldDB" id="A0A8B9SR56"/>
<evidence type="ECO:0000256" key="8">
    <source>
        <dbReference type="SAM" id="MobiDB-lite"/>
    </source>
</evidence>
<feature type="compositionally biased region" description="Basic and acidic residues" evidence="8">
    <location>
        <begin position="367"/>
        <end position="377"/>
    </location>
</feature>
<dbReference type="Ensembl" id="ENSAPLT00020010636.1">
    <property type="protein sequence ID" value="ENSAPLP00020009880.1"/>
    <property type="gene ID" value="ENSAPLG00020007259.1"/>
</dbReference>
<dbReference type="PROSITE" id="PS00423">
    <property type="entry name" value="GRANINS_2"/>
    <property type="match status" value="1"/>
</dbReference>
<feature type="compositionally biased region" description="Basic and acidic residues" evidence="8">
    <location>
        <begin position="324"/>
        <end position="337"/>
    </location>
</feature>
<feature type="region of interest" description="Disordered" evidence="8">
    <location>
        <begin position="237"/>
        <end position="573"/>
    </location>
</feature>